<dbReference type="OrthoDB" id="44756at2759"/>
<evidence type="ECO:0000313" key="7">
    <source>
        <dbReference type="Proteomes" id="UP000016928"/>
    </source>
</evidence>
<dbReference type="STRING" id="1229664.N4U9I3"/>
<feature type="domain" description="HMG box" evidence="5">
    <location>
        <begin position="221"/>
        <end position="289"/>
    </location>
</feature>
<dbReference type="VEuPathDB" id="FungiDB:FOC1_g10003090"/>
<protein>
    <submittedName>
        <fullName evidence="6">Transcription factor ste11</fullName>
    </submittedName>
</protein>
<evidence type="ECO:0000256" key="4">
    <source>
        <dbReference type="SAM" id="MobiDB-lite"/>
    </source>
</evidence>
<dbReference type="HOGENOM" id="CLU_022445_0_0_1"/>
<dbReference type="GO" id="GO:0005634">
    <property type="term" value="C:nucleus"/>
    <property type="evidence" value="ECO:0007669"/>
    <property type="project" value="UniProtKB-UniRule"/>
</dbReference>
<dbReference type="Gene3D" id="1.10.30.10">
    <property type="entry name" value="High mobility group box domain"/>
    <property type="match status" value="1"/>
</dbReference>
<accession>N4U9I3</accession>
<dbReference type="InterPro" id="IPR051356">
    <property type="entry name" value="SOX/SOX-like_TF"/>
</dbReference>
<proteinExistence type="predicted"/>
<feature type="compositionally biased region" description="Polar residues" evidence="4">
    <location>
        <begin position="28"/>
        <end position="38"/>
    </location>
</feature>
<feature type="region of interest" description="Disordered" evidence="4">
    <location>
        <begin position="284"/>
        <end position="327"/>
    </location>
</feature>
<dbReference type="EMBL" id="KB730134">
    <property type="protein sequence ID" value="ENH71839.1"/>
    <property type="molecule type" value="Genomic_DNA"/>
</dbReference>
<dbReference type="PROSITE" id="PS50118">
    <property type="entry name" value="HMG_BOX_2"/>
    <property type="match status" value="1"/>
</dbReference>
<evidence type="ECO:0000259" key="5">
    <source>
        <dbReference type="PROSITE" id="PS50118"/>
    </source>
</evidence>
<dbReference type="PANTHER" id="PTHR45789">
    <property type="entry name" value="FI18025P1"/>
    <property type="match status" value="1"/>
</dbReference>
<dbReference type="SUPFAM" id="SSF47095">
    <property type="entry name" value="HMG-box"/>
    <property type="match status" value="1"/>
</dbReference>
<reference evidence="7" key="2">
    <citation type="journal article" date="2014" name="PLoS ONE">
        <title>Genome and Transcriptome Analysis of the Fungal Pathogen Fusarium oxysporum f. sp. cubense Causing Banana Vascular Wilt Disease.</title>
        <authorList>
            <person name="Guo L."/>
            <person name="Han L."/>
            <person name="Yang L."/>
            <person name="Zeng H."/>
            <person name="Fan D."/>
            <person name="Zhu Y."/>
            <person name="Feng Y."/>
            <person name="Wang G."/>
            <person name="Peng C."/>
            <person name="Jiang X."/>
            <person name="Zhou D."/>
            <person name="Ni P."/>
            <person name="Liang C."/>
            <person name="Liu L."/>
            <person name="Wang J."/>
            <person name="Mao C."/>
            <person name="Fang X."/>
            <person name="Peng M."/>
            <person name="Huang J."/>
        </authorList>
    </citation>
    <scope>NUCLEOTIDE SEQUENCE [LARGE SCALE GENOMIC DNA]</scope>
    <source>
        <strain evidence="7">race 1</strain>
    </source>
</reference>
<feature type="compositionally biased region" description="Low complexity" evidence="4">
    <location>
        <begin position="123"/>
        <end position="135"/>
    </location>
</feature>
<feature type="DNA-binding region" description="HMG box" evidence="3">
    <location>
        <begin position="221"/>
        <end position="289"/>
    </location>
</feature>
<evidence type="ECO:0000256" key="1">
    <source>
        <dbReference type="ARBA" id="ARBA00023125"/>
    </source>
</evidence>
<reference evidence="7" key="1">
    <citation type="submission" date="2012-09" db="EMBL/GenBank/DDBJ databases">
        <title>Genome sequencing and comparative transcriptomics of race 1 and race 4 of banana pathogen: Fusarium oxysporum f. sp. cubense.</title>
        <authorList>
            <person name="Fang X."/>
            <person name="Huang J."/>
        </authorList>
    </citation>
    <scope>NUCLEOTIDE SEQUENCE [LARGE SCALE GENOMIC DNA]</scope>
    <source>
        <strain evidence="7">race 1</strain>
    </source>
</reference>
<feature type="compositionally biased region" description="Polar residues" evidence="4">
    <location>
        <begin position="1"/>
        <end position="20"/>
    </location>
</feature>
<feature type="compositionally biased region" description="Acidic residues" evidence="4">
    <location>
        <begin position="304"/>
        <end position="313"/>
    </location>
</feature>
<dbReference type="Pfam" id="PF00505">
    <property type="entry name" value="HMG_box"/>
    <property type="match status" value="1"/>
</dbReference>
<feature type="region of interest" description="Disordered" evidence="4">
    <location>
        <begin position="106"/>
        <end position="135"/>
    </location>
</feature>
<sequence>MPQQILPTPPSSSDGFSQQPVAMESHTSHPQGSMSPEQSFAGYSYSTRYSTPVRDDASSVYEPSTVYSQSSDVSFQGYAGGLGITSNPYGPLTDEIGYNVGCTRAQEEPTAEPTKQNHLPYTPEASPSAPCPSSDAITTRSGLNIAKKSLISRSPAVKTGRVQKRSRAEKAKNATNMLSKPLSEAARDFPDIHVSDIEAFVSRPTEERLSETSRNKKAGQIKRPMNAFMLYRKAYQEVAKTQCSQNNHQHVSKVCGAAWVLEPAQIKENFDQWARIERVNHQRAHPGYKFTPSKPRKVKRDGDGNDDYSDNDSDWNGGRGRKSRFRHATRLSEAPVAYDAASNAIGEPAMPSYHDIGLNINNEVINRTPSPGAIDYPVHGLDGFADYYGPPGSSFDNAAPHLFGPAQYDIYDGIPATVPFDQEGWVSHVESGQDLMPVMGGYEDTTAQDVYLKGSKDDWKVEIMDEPGHFEDWYAQTEQGLQ</sequence>
<evidence type="ECO:0000256" key="2">
    <source>
        <dbReference type="ARBA" id="ARBA00023242"/>
    </source>
</evidence>
<dbReference type="OMA" id="HTAYLQG"/>
<dbReference type="AlphaFoldDB" id="N4U9I3"/>
<keyword evidence="2 3" id="KW-0539">Nucleus</keyword>
<evidence type="ECO:0000313" key="6">
    <source>
        <dbReference type="EMBL" id="ENH71839.1"/>
    </source>
</evidence>
<keyword evidence="1 3" id="KW-0238">DNA-binding</keyword>
<dbReference type="CDD" id="cd01389">
    <property type="entry name" value="HMG-box_ROX1-like"/>
    <property type="match status" value="1"/>
</dbReference>
<dbReference type="InterPro" id="IPR036910">
    <property type="entry name" value="HMG_box_dom_sf"/>
</dbReference>
<dbReference type="Proteomes" id="UP000016928">
    <property type="component" value="Unassembled WGS sequence"/>
</dbReference>
<evidence type="ECO:0000256" key="3">
    <source>
        <dbReference type="PROSITE-ProRule" id="PRU00267"/>
    </source>
</evidence>
<organism evidence="6 7">
    <name type="scientific">Fusarium oxysporum f. sp. cubense (strain race 1)</name>
    <name type="common">Panama disease fungus</name>
    <dbReference type="NCBI Taxonomy" id="1229664"/>
    <lineage>
        <taxon>Eukaryota</taxon>
        <taxon>Fungi</taxon>
        <taxon>Dikarya</taxon>
        <taxon>Ascomycota</taxon>
        <taxon>Pezizomycotina</taxon>
        <taxon>Sordariomycetes</taxon>
        <taxon>Hypocreomycetidae</taxon>
        <taxon>Hypocreales</taxon>
        <taxon>Nectriaceae</taxon>
        <taxon>Fusarium</taxon>
        <taxon>Fusarium oxysporum species complex</taxon>
    </lineage>
</organism>
<name>N4U9I3_FUSC1</name>
<dbReference type="SMART" id="SM00398">
    <property type="entry name" value="HMG"/>
    <property type="match status" value="1"/>
</dbReference>
<feature type="region of interest" description="Disordered" evidence="4">
    <location>
        <begin position="1"/>
        <end position="41"/>
    </location>
</feature>
<gene>
    <name evidence="6" type="ORF">FOC1_g10003090</name>
</gene>
<dbReference type="GO" id="GO:0000978">
    <property type="term" value="F:RNA polymerase II cis-regulatory region sequence-specific DNA binding"/>
    <property type="evidence" value="ECO:0007669"/>
    <property type="project" value="TreeGrafter"/>
</dbReference>
<dbReference type="InterPro" id="IPR009071">
    <property type="entry name" value="HMG_box_dom"/>
</dbReference>
<dbReference type="GO" id="GO:0000981">
    <property type="term" value="F:DNA-binding transcription factor activity, RNA polymerase II-specific"/>
    <property type="evidence" value="ECO:0007669"/>
    <property type="project" value="TreeGrafter"/>
</dbReference>
<dbReference type="PANTHER" id="PTHR45789:SF2">
    <property type="entry name" value="FI18025P1"/>
    <property type="match status" value="1"/>
</dbReference>